<evidence type="ECO:0000259" key="6">
    <source>
        <dbReference type="Pfam" id="PF02911"/>
    </source>
</evidence>
<name>A0AAJ1PR95_9MOLU</name>
<dbReference type="InterPro" id="IPR036477">
    <property type="entry name" value="Formyl_transf_N_sf"/>
</dbReference>
<dbReference type="Pfam" id="PF00551">
    <property type="entry name" value="Formyl_trans_N"/>
    <property type="match status" value="1"/>
</dbReference>
<dbReference type="Gene3D" id="3.40.50.12230">
    <property type="match status" value="1"/>
</dbReference>
<gene>
    <name evidence="7" type="ORF">QLQ80_02070</name>
</gene>
<proteinExistence type="inferred from homology"/>
<sequence length="277" mass="31408">MKVVLCGTPSFAVPVFEEINNNINVIAIITQPDTPSNRGQKLNESAVATWAKEKGIKLFKPNKIGEIYEELKELDYDIMLTFAFGQYIPEKVLELPKIASVNIHGSLLPKYRGASPVQYTLLNNDEYAGINLIYMTKDMDAGDIIFEAKLKIQEEDTTSKLFVKLANLAKENIVEWLNKLYKNDIVITKQDETLVTLTKKLQKENGELSQCDDIQTNLNKIRAYADNPGAFYFNNGKRVKVFMAKKEIIKNAPIIPCANGNLYATDYQFESKKRIKL</sequence>
<dbReference type="Proteomes" id="UP001224428">
    <property type="component" value="Unassembled WGS sequence"/>
</dbReference>
<dbReference type="RefSeq" id="WP_283827291.1">
    <property type="nucleotide sequence ID" value="NZ_JASDDP010000019.1"/>
</dbReference>
<evidence type="ECO:0000256" key="2">
    <source>
        <dbReference type="ARBA" id="ARBA00012261"/>
    </source>
</evidence>
<dbReference type="CDD" id="cd08646">
    <property type="entry name" value="FMT_core_Met-tRNA-FMT_N"/>
    <property type="match status" value="1"/>
</dbReference>
<comment type="similarity">
    <text evidence="1">Belongs to the Fmt family.</text>
</comment>
<evidence type="ECO:0000256" key="1">
    <source>
        <dbReference type="ARBA" id="ARBA00010699"/>
    </source>
</evidence>
<comment type="caution">
    <text evidence="7">The sequence shown here is derived from an EMBL/GenBank/DDBJ whole genome shotgun (WGS) entry which is preliminary data.</text>
</comment>
<evidence type="ECO:0000256" key="3">
    <source>
        <dbReference type="ARBA" id="ARBA00022679"/>
    </source>
</evidence>
<dbReference type="InterPro" id="IPR005793">
    <property type="entry name" value="Formyl_trans_C"/>
</dbReference>
<dbReference type="SUPFAM" id="SSF50486">
    <property type="entry name" value="FMT C-terminal domain-like"/>
    <property type="match status" value="1"/>
</dbReference>
<dbReference type="InterPro" id="IPR011034">
    <property type="entry name" value="Formyl_transferase-like_C_sf"/>
</dbReference>
<dbReference type="EC" id="2.1.2.9" evidence="2"/>
<dbReference type="PANTHER" id="PTHR11138:SF5">
    <property type="entry name" value="METHIONYL-TRNA FORMYLTRANSFERASE, MITOCHONDRIAL"/>
    <property type="match status" value="1"/>
</dbReference>
<organism evidence="7 8">
    <name type="scientific">Mycoplasma phocimorsus</name>
    <dbReference type="NCBI Taxonomy" id="3045839"/>
    <lineage>
        <taxon>Bacteria</taxon>
        <taxon>Bacillati</taxon>
        <taxon>Mycoplasmatota</taxon>
        <taxon>Mollicutes</taxon>
        <taxon>Mycoplasmataceae</taxon>
        <taxon>Mycoplasma</taxon>
    </lineage>
</organism>
<protein>
    <recommendedName>
        <fullName evidence="2">methionyl-tRNA formyltransferase</fullName>
        <ecNumber evidence="2">2.1.2.9</ecNumber>
    </recommendedName>
</protein>
<dbReference type="AlphaFoldDB" id="A0AAJ1PR95"/>
<keyword evidence="4" id="KW-0648">Protein biosynthesis</keyword>
<keyword evidence="8" id="KW-1185">Reference proteome</keyword>
<evidence type="ECO:0000259" key="5">
    <source>
        <dbReference type="Pfam" id="PF00551"/>
    </source>
</evidence>
<dbReference type="GO" id="GO:0004479">
    <property type="term" value="F:methionyl-tRNA formyltransferase activity"/>
    <property type="evidence" value="ECO:0007669"/>
    <property type="project" value="UniProtKB-EC"/>
</dbReference>
<dbReference type="GO" id="GO:0005829">
    <property type="term" value="C:cytosol"/>
    <property type="evidence" value="ECO:0007669"/>
    <property type="project" value="TreeGrafter"/>
</dbReference>
<dbReference type="PANTHER" id="PTHR11138">
    <property type="entry name" value="METHIONYL-TRNA FORMYLTRANSFERASE"/>
    <property type="match status" value="1"/>
</dbReference>
<evidence type="ECO:0000313" key="7">
    <source>
        <dbReference type="EMBL" id="MDJ1645872.1"/>
    </source>
</evidence>
<dbReference type="Pfam" id="PF02911">
    <property type="entry name" value="Formyl_trans_C"/>
    <property type="match status" value="1"/>
</dbReference>
<dbReference type="EMBL" id="JASDDP010000019">
    <property type="protein sequence ID" value="MDJ1645872.1"/>
    <property type="molecule type" value="Genomic_DNA"/>
</dbReference>
<evidence type="ECO:0000313" key="8">
    <source>
        <dbReference type="Proteomes" id="UP001224428"/>
    </source>
</evidence>
<evidence type="ECO:0000256" key="4">
    <source>
        <dbReference type="ARBA" id="ARBA00022917"/>
    </source>
</evidence>
<accession>A0AAJ1PR95</accession>
<dbReference type="SUPFAM" id="SSF53328">
    <property type="entry name" value="Formyltransferase"/>
    <property type="match status" value="1"/>
</dbReference>
<dbReference type="InterPro" id="IPR041711">
    <property type="entry name" value="Met-tRNA-FMT_N"/>
</dbReference>
<dbReference type="InterPro" id="IPR002376">
    <property type="entry name" value="Formyl_transf_N"/>
</dbReference>
<feature type="domain" description="Formyl transferase N-terminal" evidence="5">
    <location>
        <begin position="2"/>
        <end position="175"/>
    </location>
</feature>
<keyword evidence="3 7" id="KW-0808">Transferase</keyword>
<dbReference type="CDD" id="cd08704">
    <property type="entry name" value="Met_tRNA_FMT_C"/>
    <property type="match status" value="1"/>
</dbReference>
<dbReference type="InterPro" id="IPR044135">
    <property type="entry name" value="Met-tRNA-FMT_C"/>
</dbReference>
<reference evidence="7" key="1">
    <citation type="submission" date="2023-05" db="EMBL/GenBank/DDBJ databases">
        <title>Mycoplasma phocimorsus sp. nov., isolated from Scandinavian patients with seal finger or septic arthritis after contact with seals.</title>
        <authorList>
            <person name="Skafte-Holm A."/>
            <person name="Pedersen T.R."/>
            <person name="Froelund M."/>
            <person name="Stegger M."/>
            <person name="Qvortrup K."/>
            <person name="Michaels D.L."/>
            <person name="Brown D.R."/>
            <person name="Jensen J.S."/>
        </authorList>
    </citation>
    <scope>NUCLEOTIDE SEQUENCE</scope>
    <source>
        <strain evidence="7">M5725</strain>
    </source>
</reference>
<feature type="domain" description="Formyl transferase C-terminal" evidence="6">
    <location>
        <begin position="200"/>
        <end position="275"/>
    </location>
</feature>